<dbReference type="GO" id="GO:0005942">
    <property type="term" value="C:phosphatidylinositol 3-kinase complex"/>
    <property type="evidence" value="ECO:0007669"/>
    <property type="project" value="TreeGrafter"/>
</dbReference>
<dbReference type="PANTHER" id="PTHR10155">
    <property type="entry name" value="PHOSPHATIDYLINOSITOL 3-KINASE REGULATORY SUBUNIT"/>
    <property type="match status" value="1"/>
</dbReference>
<dbReference type="PROSITE" id="PS50225">
    <property type="entry name" value="SOCS"/>
    <property type="match status" value="1"/>
</dbReference>
<dbReference type="GO" id="GO:0046854">
    <property type="term" value="P:phosphatidylinositol phosphate biosynthetic process"/>
    <property type="evidence" value="ECO:0007669"/>
    <property type="project" value="TreeGrafter"/>
</dbReference>
<keyword evidence="4 5" id="KW-0727">SH2 domain</keyword>
<reference evidence="8" key="1">
    <citation type="journal article" date="2013" name="Genetics">
        <title>The draft genome and transcriptome of Panagrellus redivivus are shaped by the harsh demands of a free-living lifestyle.</title>
        <authorList>
            <person name="Srinivasan J."/>
            <person name="Dillman A.R."/>
            <person name="Macchietto M.G."/>
            <person name="Heikkinen L."/>
            <person name="Lakso M."/>
            <person name="Fracchia K.M."/>
            <person name="Antoshechkin I."/>
            <person name="Mortazavi A."/>
            <person name="Wong G."/>
            <person name="Sternberg P.W."/>
        </authorList>
    </citation>
    <scope>NUCLEOTIDE SEQUENCE [LARGE SCALE GENOMIC DNA]</scope>
    <source>
        <strain evidence="8">MT8872</strain>
    </source>
</reference>
<dbReference type="InterPro" id="IPR036860">
    <property type="entry name" value="SH2_dom_sf"/>
</dbReference>
<dbReference type="GO" id="GO:0009968">
    <property type="term" value="P:negative regulation of signal transduction"/>
    <property type="evidence" value="ECO:0007669"/>
    <property type="project" value="UniProtKB-KW"/>
</dbReference>
<feature type="domain" description="SOCS box" evidence="7">
    <location>
        <begin position="132"/>
        <end position="182"/>
    </location>
</feature>
<sequence>MSTTDPVDDNGEKRMTLIESLKEIEKYGWYWGAISAKEAALLLADEPIGTFLVRNSRSKEYFMSLTYNTPTGIYHSRVAWHQGYFCLGGPATIMKARSFVNLINDILASANDPIHNIVMFPTLERSDTETVHLQRTLDRFDFLPSLKYLCRCVIRQNTTTMSLCSLPVPKSIKEYLASPKYLLVHYSEVETTERVNRGDKLAMLTAMKRR</sequence>
<dbReference type="WBParaSite" id="Pan_g22387.t1">
    <property type="protein sequence ID" value="Pan_g22387.t1"/>
    <property type="gene ID" value="Pan_g22387"/>
</dbReference>
<dbReference type="SMART" id="SM00252">
    <property type="entry name" value="SH2"/>
    <property type="match status" value="1"/>
</dbReference>
<dbReference type="Pfam" id="PF00017">
    <property type="entry name" value="SH2"/>
    <property type="match status" value="1"/>
</dbReference>
<organism evidence="8 9">
    <name type="scientific">Panagrellus redivivus</name>
    <name type="common">Microworm</name>
    <dbReference type="NCBI Taxonomy" id="6233"/>
    <lineage>
        <taxon>Eukaryota</taxon>
        <taxon>Metazoa</taxon>
        <taxon>Ecdysozoa</taxon>
        <taxon>Nematoda</taxon>
        <taxon>Chromadorea</taxon>
        <taxon>Rhabditida</taxon>
        <taxon>Tylenchina</taxon>
        <taxon>Panagrolaimomorpha</taxon>
        <taxon>Panagrolaimoidea</taxon>
        <taxon>Panagrolaimidae</taxon>
        <taxon>Panagrellus</taxon>
    </lineage>
</organism>
<accession>A0A7E4VLF6</accession>
<dbReference type="CDD" id="cd03587">
    <property type="entry name" value="SOCS"/>
    <property type="match status" value="1"/>
</dbReference>
<dbReference type="SMART" id="SM00969">
    <property type="entry name" value="SOCS_box"/>
    <property type="match status" value="1"/>
</dbReference>
<reference evidence="9" key="2">
    <citation type="submission" date="2020-10" db="UniProtKB">
        <authorList>
            <consortium name="WormBaseParasite"/>
        </authorList>
    </citation>
    <scope>IDENTIFICATION</scope>
</reference>
<dbReference type="PANTHER" id="PTHR10155:SF32">
    <property type="entry name" value="LP02169P"/>
    <property type="match status" value="1"/>
</dbReference>
<keyword evidence="2" id="KW-0734">Signal transduction inhibitor</keyword>
<evidence type="ECO:0000256" key="1">
    <source>
        <dbReference type="ARBA" id="ARBA00022604"/>
    </source>
</evidence>
<dbReference type="GO" id="GO:0046935">
    <property type="term" value="F:1-phosphatidylinositol-3-kinase regulator activity"/>
    <property type="evidence" value="ECO:0007669"/>
    <property type="project" value="TreeGrafter"/>
</dbReference>
<evidence type="ECO:0000313" key="9">
    <source>
        <dbReference type="WBParaSite" id="Pan_g22387.t1"/>
    </source>
</evidence>
<dbReference type="SMART" id="SM00253">
    <property type="entry name" value="SOCS"/>
    <property type="match status" value="1"/>
</dbReference>
<evidence type="ECO:0000256" key="5">
    <source>
        <dbReference type="PROSITE-ProRule" id="PRU00191"/>
    </source>
</evidence>
<dbReference type="Gene3D" id="3.30.505.10">
    <property type="entry name" value="SH2 domain"/>
    <property type="match status" value="1"/>
</dbReference>
<dbReference type="InterPro" id="IPR001496">
    <property type="entry name" value="SOCS_box"/>
</dbReference>
<evidence type="ECO:0000256" key="2">
    <source>
        <dbReference type="ARBA" id="ARBA00022700"/>
    </source>
</evidence>
<keyword evidence="1" id="KW-0341">Growth regulation</keyword>
<protein>
    <submittedName>
        <fullName evidence="9">SH2 domain-containing protein</fullName>
    </submittedName>
</protein>
<dbReference type="InterPro" id="IPR036036">
    <property type="entry name" value="SOCS_box-like_dom_sf"/>
</dbReference>
<dbReference type="SUPFAM" id="SSF55550">
    <property type="entry name" value="SH2 domain"/>
    <property type="match status" value="1"/>
</dbReference>
<dbReference type="SUPFAM" id="SSF158235">
    <property type="entry name" value="SOCS box-like"/>
    <property type="match status" value="1"/>
</dbReference>
<evidence type="ECO:0000313" key="8">
    <source>
        <dbReference type="Proteomes" id="UP000492821"/>
    </source>
</evidence>
<dbReference type="AlphaFoldDB" id="A0A7E4VLF6"/>
<dbReference type="InterPro" id="IPR000980">
    <property type="entry name" value="SH2"/>
</dbReference>
<dbReference type="Proteomes" id="UP000492821">
    <property type="component" value="Unassembled WGS sequence"/>
</dbReference>
<dbReference type="Pfam" id="PF07525">
    <property type="entry name" value="SOCS_box"/>
    <property type="match status" value="1"/>
</dbReference>
<keyword evidence="3" id="KW-0833">Ubl conjugation pathway</keyword>
<feature type="domain" description="SH2" evidence="6">
    <location>
        <begin position="29"/>
        <end position="122"/>
    </location>
</feature>
<evidence type="ECO:0000259" key="7">
    <source>
        <dbReference type="PROSITE" id="PS50225"/>
    </source>
</evidence>
<dbReference type="GO" id="GO:0035556">
    <property type="term" value="P:intracellular signal transduction"/>
    <property type="evidence" value="ECO:0007669"/>
    <property type="project" value="InterPro"/>
</dbReference>
<dbReference type="PROSITE" id="PS50001">
    <property type="entry name" value="SH2"/>
    <property type="match status" value="1"/>
</dbReference>
<evidence type="ECO:0000256" key="3">
    <source>
        <dbReference type="ARBA" id="ARBA00022786"/>
    </source>
</evidence>
<evidence type="ECO:0000256" key="4">
    <source>
        <dbReference type="ARBA" id="ARBA00022999"/>
    </source>
</evidence>
<evidence type="ECO:0000259" key="6">
    <source>
        <dbReference type="PROSITE" id="PS50001"/>
    </source>
</evidence>
<keyword evidence="8" id="KW-1185">Reference proteome</keyword>
<proteinExistence type="predicted"/>
<name>A0A7E4VLF6_PANRE</name>